<name>A0AC35TMU8_9BILA</name>
<sequence>MYDTIEHIPLIFSVANEASLELNRENAIESIFKFTENSNFSKLEIMANVFTLNGTYIGLHNIDELDIQLCPGLGQKLNKFKTFGSQYSHSCQLNLIDIKKMSANLFYELYLKYQKDDGTQSLYPIYLVNQGIYSNNQFINQNEERQQSWILTKRMYVLDTTVSHQINSTISLRYLSSFKLHITFQPGEGGKILPPYAVIKHSEVGILDETTILQHSFVVSYSNDDFVNEKGLEIAFAFFFCLTVLYSVVQAYSWGKRSGKSVAEISTMIQFIFIECNILSNVILAIVAAVAIGLTISYKKQQSIVFMLTLDDNNINLKRYIIFAFVLKTIALMHRLGQLVLAETFFIDWEKNKVQTSMAINEHILSEPRPMASHEPLNNLNKSKSDSKTVGIWRTYFVANEWNELQCYRKTNIGIQVFLVVILFEYFQFKNYAKIEPQFDRKSDTLDYIYESNLTRFAILTVIYFVVNLCQWITRSFILEPIEDPFRNFVDLCSIANISIITLTHALHGYYIHGRSPHGYADTNMGEINKFLQMEKNNQSGYRGIDGQNDLQTYIFTFPNTFRDKWNRVMNTLREVTVAQSKSRNNNAVTTKIDNNVKIYEDLNNFLKTVISHGDFGCDYEITTPKVFEDFLDVELADTTLKGLLYKDESEVAYTQVFVYGNEFILYSG</sequence>
<evidence type="ECO:0000313" key="1">
    <source>
        <dbReference type="Proteomes" id="UP000095286"/>
    </source>
</evidence>
<organism evidence="1 2">
    <name type="scientific">Rhabditophanes sp. KR3021</name>
    <dbReference type="NCBI Taxonomy" id="114890"/>
    <lineage>
        <taxon>Eukaryota</taxon>
        <taxon>Metazoa</taxon>
        <taxon>Ecdysozoa</taxon>
        <taxon>Nematoda</taxon>
        <taxon>Chromadorea</taxon>
        <taxon>Rhabditida</taxon>
        <taxon>Tylenchina</taxon>
        <taxon>Panagrolaimomorpha</taxon>
        <taxon>Strongyloidoidea</taxon>
        <taxon>Alloionematidae</taxon>
        <taxon>Rhabditophanes</taxon>
    </lineage>
</organism>
<dbReference type="WBParaSite" id="RSKR_0000224000.1">
    <property type="protein sequence ID" value="RSKR_0000224000.1"/>
    <property type="gene ID" value="RSKR_0000224000"/>
</dbReference>
<evidence type="ECO:0000313" key="2">
    <source>
        <dbReference type="WBParaSite" id="RSKR_0000224000.1"/>
    </source>
</evidence>
<dbReference type="Proteomes" id="UP000095286">
    <property type="component" value="Unplaced"/>
</dbReference>
<reference evidence="2" key="1">
    <citation type="submission" date="2016-11" db="UniProtKB">
        <authorList>
            <consortium name="WormBaseParasite"/>
        </authorList>
    </citation>
    <scope>IDENTIFICATION</scope>
    <source>
        <strain evidence="2">KR3021</strain>
    </source>
</reference>
<proteinExistence type="predicted"/>
<accession>A0AC35TMU8</accession>
<protein>
    <submittedName>
        <fullName evidence="2">GpcrRhopsn4 domain-containing protein</fullName>
    </submittedName>
</protein>